<dbReference type="EMBL" id="AVQI01000084">
    <property type="protein sequence ID" value="ERJ97714.1"/>
    <property type="molecule type" value="Genomic_DNA"/>
</dbReference>
<dbReference type="CDD" id="cd02440">
    <property type="entry name" value="AdoMet_MTases"/>
    <property type="match status" value="1"/>
</dbReference>
<evidence type="ECO:0000313" key="3">
    <source>
        <dbReference type="Proteomes" id="UP000016412"/>
    </source>
</evidence>
<evidence type="ECO:0000313" key="1">
    <source>
        <dbReference type="EMBL" id="ERF60478.1"/>
    </source>
</evidence>
<accession>U1FKX8</accession>
<dbReference type="AlphaFoldDB" id="U1FKX8"/>
<dbReference type="eggNOG" id="COG1861">
    <property type="taxonomic scope" value="Bacteria"/>
</dbReference>
<dbReference type="Gene3D" id="3.90.550.10">
    <property type="entry name" value="Spore Coat Polysaccharide Biosynthesis Protein SpsA, Chain A"/>
    <property type="match status" value="1"/>
</dbReference>
<evidence type="ECO:0000313" key="4">
    <source>
        <dbReference type="Proteomes" id="UP000016646"/>
    </source>
</evidence>
<dbReference type="eggNOG" id="COG0500">
    <property type="taxonomic scope" value="Bacteria"/>
</dbReference>
<keyword evidence="4" id="KW-1185">Reference proteome</keyword>
<dbReference type="Gene3D" id="3.40.50.150">
    <property type="entry name" value="Vaccinia Virus protein VP39"/>
    <property type="match status" value="1"/>
</dbReference>
<dbReference type="InterPro" id="IPR029044">
    <property type="entry name" value="Nucleotide-diphossugar_trans"/>
</dbReference>
<gene>
    <name evidence="2" type="ORF">HMPREF0860_0500</name>
    <name evidence="1" type="ORF">HMPREF1325_1506</name>
</gene>
<dbReference type="PANTHER" id="PTHR43861">
    <property type="entry name" value="TRANS-ACONITATE 2-METHYLTRANSFERASE-RELATED"/>
    <property type="match status" value="1"/>
</dbReference>
<protein>
    <submittedName>
        <fullName evidence="1">Cytidylyltransferase</fullName>
        <ecNumber evidence="1">2.7.7.-</ecNumber>
    </submittedName>
</protein>
<dbReference type="EC" id="2.7.7.-" evidence="1"/>
<comment type="caution">
    <text evidence="1">The sequence shown here is derived from an EMBL/GenBank/DDBJ whole genome shotgun (WGS) entry which is preliminary data.</text>
</comment>
<dbReference type="PATRIC" id="fig|1125725.3.peg.1519"/>
<dbReference type="SUPFAM" id="SSF53448">
    <property type="entry name" value="Nucleotide-diphospho-sugar transferases"/>
    <property type="match status" value="1"/>
</dbReference>
<dbReference type="InterPro" id="IPR029063">
    <property type="entry name" value="SAM-dependent_MTases_sf"/>
</dbReference>
<dbReference type="InterPro" id="IPR003329">
    <property type="entry name" value="Cytidylyl_trans"/>
</dbReference>
<dbReference type="PANTHER" id="PTHR43861:SF6">
    <property type="entry name" value="METHYLTRANSFERASE TYPE 11"/>
    <property type="match status" value="1"/>
</dbReference>
<sequence length="869" mass="96080">MRLFRSEAAVFRCEKMGAYEPCAIPHGREAFDRSMERMMTAVIVQCRISSTRFPGKALKDLGGRPVLAWTLSAMKKVKADAYYVATDEASFSELEPVARSCGWDIFSGPLDDVLKRFCLLIEKIDADVVVRATADNPFLFYEAAESLLDEYMRRIALSPCDYMTWTGLPHGSGVEVFSGKSLVAAEKSTSLPYDREHVAPSLYNHRNRFSAVMQKAPARFYYPDCRTTIDTPSDYRRALSAVRFLSKGKAEDEPYTTEQILSAFSEPSVTHPVLFVPSVKEGGGTGHLRRSLDAAIESGALVYIPKDASLRECGELTEQAKGRGLSDWQIVTEYPLPGEYSLIVSDFFSLDKHTASSLCAAAPLAAIDEGSDNTCFCDYLIDIIPSNLSRKSNISESAFMTMPSRTRSGERCKTRSDIKTVLVCFGGEDPSSLTVPVSISLRREGLSVSAVVPDGIDSSEAEAAGVTCMRPVPVLREILSSYDLVVTHYGLTAYEAAYAGCAVLLFSPTKLHASLAKKYGFVCLEKKDAAGKKLHAVLSESEKLYPHIEPVNRHASLGAFIASLAKGKRFSCPVCGQSDPEKNAVVSRTLHRTFRRCASCAMIYMSWTDSNAAPDYGKTYFAEEYKAQYGKTYLEDFDAIKAQGVRRIREIDSFVKNKKRFASKLSVLDVGCAYGPFLAAAAEDGWQVFGADVSKDAVSYVQSSLLFPASCTSFPDFDPASEFGVRQFDALTMWYVIEHFQNLYRVLESARALVKDGGIFAFSTPSAEGVSALMNTDDFYAQSPADHYTLWEPSRAKHILKRFGFTVEKIISTGHHPERFPQVKKHGWQKDSLMYSLYAFRSRISRLGDTFEVYCRKTGGAGEGEKSHG</sequence>
<dbReference type="Proteomes" id="UP000016412">
    <property type="component" value="Unassembled WGS sequence"/>
</dbReference>
<organism evidence="1 3">
    <name type="scientific">Treponema socranskii subsp. socranskii VPI DR56BR1116 = ATCC 35536</name>
    <dbReference type="NCBI Taxonomy" id="1125725"/>
    <lineage>
        <taxon>Bacteria</taxon>
        <taxon>Pseudomonadati</taxon>
        <taxon>Spirochaetota</taxon>
        <taxon>Spirochaetia</taxon>
        <taxon>Spirochaetales</taxon>
        <taxon>Treponemataceae</taxon>
        <taxon>Treponema</taxon>
    </lineage>
</organism>
<dbReference type="Pfam" id="PF02348">
    <property type="entry name" value="CTP_transf_3"/>
    <property type="match status" value="1"/>
</dbReference>
<evidence type="ECO:0000313" key="2">
    <source>
        <dbReference type="EMBL" id="ERJ97714.1"/>
    </source>
</evidence>
<proteinExistence type="predicted"/>
<keyword evidence="1" id="KW-0808">Transferase</keyword>
<name>U1FKX8_TRESO</name>
<dbReference type="GO" id="GO:0016779">
    <property type="term" value="F:nucleotidyltransferase activity"/>
    <property type="evidence" value="ECO:0007669"/>
    <property type="project" value="UniProtKB-KW"/>
</dbReference>
<dbReference type="EMBL" id="AUZJ01000042">
    <property type="protein sequence ID" value="ERF60478.1"/>
    <property type="molecule type" value="Genomic_DNA"/>
</dbReference>
<dbReference type="SUPFAM" id="SSF53335">
    <property type="entry name" value="S-adenosyl-L-methionine-dependent methyltransferases"/>
    <property type="match status" value="1"/>
</dbReference>
<dbReference type="Proteomes" id="UP000016646">
    <property type="component" value="Unassembled WGS sequence"/>
</dbReference>
<reference evidence="3 4" key="1">
    <citation type="submission" date="2013-08" db="EMBL/GenBank/DDBJ databases">
        <authorList>
            <person name="Durkin A.S."/>
            <person name="Haft D.R."/>
            <person name="McCorrison J."/>
            <person name="Torralba M."/>
            <person name="Gillis M."/>
            <person name="Haft D.H."/>
            <person name="Methe B."/>
            <person name="Sutton G."/>
            <person name="Nelson K.E."/>
        </authorList>
    </citation>
    <scope>NUCLEOTIDE SEQUENCE [LARGE SCALE GENOMIC DNA]</scope>
    <source>
        <strain evidence="2 4">ATCC 35536</strain>
        <strain evidence="1 3">VPI DR56BR1116</strain>
    </source>
</reference>
<dbReference type="Gene3D" id="3.40.50.2000">
    <property type="entry name" value="Glycogen Phosphorylase B"/>
    <property type="match status" value="1"/>
</dbReference>
<keyword evidence="1" id="KW-0548">Nucleotidyltransferase</keyword>
<dbReference type="Pfam" id="PF13489">
    <property type="entry name" value="Methyltransf_23"/>
    <property type="match status" value="1"/>
</dbReference>
<dbReference type="STRING" id="1125725.HMPREF1325_1506"/>